<keyword evidence="1" id="KW-0472">Membrane</keyword>
<keyword evidence="3" id="KW-1185">Reference proteome</keyword>
<dbReference type="STRING" id="120956.SAMN05421791_11114"/>
<dbReference type="Pfam" id="PF05437">
    <property type="entry name" value="AzlD"/>
    <property type="match status" value="1"/>
</dbReference>
<protein>
    <submittedName>
        <fullName evidence="2">Branched-chain amino acid transport protein AzlD</fullName>
    </submittedName>
</protein>
<evidence type="ECO:0000313" key="3">
    <source>
        <dbReference type="Proteomes" id="UP000199708"/>
    </source>
</evidence>
<dbReference type="PIRSF" id="PIRSF003203">
    <property type="entry name" value="AzlD"/>
    <property type="match status" value="1"/>
</dbReference>
<sequence length="106" mass="12192">MSKLHAVLLILIMAIVTISIRGLPFIIFKKHTPIWVIYLGQVFPYAIMTILLIYTFKDIAYTYQRSIATVLSCILVFILHKWRHSTILSILGGTILYMVLVQTLCH</sequence>
<proteinExistence type="predicted"/>
<reference evidence="2 3" key="1">
    <citation type="submission" date="2016-10" db="EMBL/GenBank/DDBJ databases">
        <authorList>
            <person name="de Groot N.N."/>
        </authorList>
    </citation>
    <scope>NUCLEOTIDE SEQUENCE [LARGE SCALE GENOMIC DNA]</scope>
    <source>
        <strain evidence="2 3">ATCC BAA-466</strain>
    </source>
</reference>
<dbReference type="AlphaFoldDB" id="A0A1G7UNI3"/>
<dbReference type="RefSeq" id="WP_090290369.1">
    <property type="nucleotide sequence ID" value="NZ_FNCK01000011.1"/>
</dbReference>
<keyword evidence="1" id="KW-1133">Transmembrane helix</keyword>
<evidence type="ECO:0000313" key="2">
    <source>
        <dbReference type="EMBL" id="SDG49122.1"/>
    </source>
</evidence>
<feature type="transmembrane region" description="Helical" evidence="1">
    <location>
        <begin position="86"/>
        <end position="104"/>
    </location>
</feature>
<accession>A0A1G7UNI3</accession>
<feature type="transmembrane region" description="Helical" evidence="1">
    <location>
        <begin position="35"/>
        <end position="56"/>
    </location>
</feature>
<evidence type="ECO:0000256" key="1">
    <source>
        <dbReference type="SAM" id="Phobius"/>
    </source>
</evidence>
<dbReference type="Proteomes" id="UP000199708">
    <property type="component" value="Unassembled WGS sequence"/>
</dbReference>
<dbReference type="InterPro" id="IPR008407">
    <property type="entry name" value="Brnchd-chn_aa_trnsp_AzlD"/>
</dbReference>
<organism evidence="2 3">
    <name type="scientific">Facklamia miroungae</name>
    <dbReference type="NCBI Taxonomy" id="120956"/>
    <lineage>
        <taxon>Bacteria</taxon>
        <taxon>Bacillati</taxon>
        <taxon>Bacillota</taxon>
        <taxon>Bacilli</taxon>
        <taxon>Lactobacillales</taxon>
        <taxon>Aerococcaceae</taxon>
        <taxon>Facklamia</taxon>
    </lineage>
</organism>
<name>A0A1G7UNI3_9LACT</name>
<feature type="transmembrane region" description="Helical" evidence="1">
    <location>
        <begin position="6"/>
        <end position="28"/>
    </location>
</feature>
<gene>
    <name evidence="2" type="ORF">SAMN05421791_11114</name>
</gene>
<feature type="transmembrane region" description="Helical" evidence="1">
    <location>
        <begin position="62"/>
        <end position="79"/>
    </location>
</feature>
<keyword evidence="1" id="KW-0812">Transmembrane</keyword>
<dbReference type="OrthoDB" id="308265at2"/>
<dbReference type="EMBL" id="FNCK01000011">
    <property type="protein sequence ID" value="SDG49122.1"/>
    <property type="molecule type" value="Genomic_DNA"/>
</dbReference>